<dbReference type="RefSeq" id="XP_033444132.1">
    <property type="nucleotide sequence ID" value="XM_033597019.1"/>
</dbReference>
<reference evidence="2" key="1">
    <citation type="journal article" date="2020" name="Stud. Mycol.">
        <title>101 Dothideomycetes genomes: a test case for predicting lifestyles and emergence of pathogens.</title>
        <authorList>
            <person name="Haridas S."/>
            <person name="Albert R."/>
            <person name="Binder M."/>
            <person name="Bloem J."/>
            <person name="Labutti K."/>
            <person name="Salamov A."/>
            <person name="Andreopoulos B."/>
            <person name="Baker S."/>
            <person name="Barry K."/>
            <person name="Bills G."/>
            <person name="Bluhm B."/>
            <person name="Cannon C."/>
            <person name="Castanera R."/>
            <person name="Culley D."/>
            <person name="Daum C."/>
            <person name="Ezra D."/>
            <person name="Gonzalez J."/>
            <person name="Henrissat B."/>
            <person name="Kuo A."/>
            <person name="Liang C."/>
            <person name="Lipzen A."/>
            <person name="Lutzoni F."/>
            <person name="Magnuson J."/>
            <person name="Mondo S."/>
            <person name="Nolan M."/>
            <person name="Ohm R."/>
            <person name="Pangilinan J."/>
            <person name="Park H.-J."/>
            <person name="Ramirez L."/>
            <person name="Alfaro M."/>
            <person name="Sun H."/>
            <person name="Tritt A."/>
            <person name="Yoshinaga Y."/>
            <person name="Zwiers L.-H."/>
            <person name="Turgeon B."/>
            <person name="Goodwin S."/>
            <person name="Spatafora J."/>
            <person name="Crous P."/>
            <person name="Grigoriev I."/>
        </authorList>
    </citation>
    <scope>NUCLEOTIDE SEQUENCE</scope>
    <source>
        <strain evidence="2">CBS 183.55</strain>
    </source>
</reference>
<feature type="region of interest" description="Disordered" evidence="1">
    <location>
        <begin position="73"/>
        <end position="96"/>
    </location>
</feature>
<evidence type="ECO:0000313" key="2">
    <source>
        <dbReference type="EMBL" id="KAF1923879.1"/>
    </source>
</evidence>
<protein>
    <submittedName>
        <fullName evidence="2">Uncharacterized protein</fullName>
    </submittedName>
</protein>
<dbReference type="Proteomes" id="UP000800082">
    <property type="component" value="Unassembled WGS sequence"/>
</dbReference>
<feature type="non-terminal residue" evidence="2">
    <location>
        <position position="1"/>
    </location>
</feature>
<proteinExistence type="predicted"/>
<evidence type="ECO:0000256" key="1">
    <source>
        <dbReference type="SAM" id="MobiDB-lite"/>
    </source>
</evidence>
<gene>
    <name evidence="2" type="ORF">M421DRAFT_74249</name>
</gene>
<dbReference type="EMBL" id="ML979000">
    <property type="protein sequence ID" value="KAF1923879.1"/>
    <property type="molecule type" value="Genomic_DNA"/>
</dbReference>
<accession>A0A6A5R974</accession>
<evidence type="ECO:0000313" key="3">
    <source>
        <dbReference type="Proteomes" id="UP000800082"/>
    </source>
</evidence>
<feature type="compositionally biased region" description="Basic residues" evidence="1">
    <location>
        <begin position="39"/>
        <end position="49"/>
    </location>
</feature>
<feature type="region of interest" description="Disordered" evidence="1">
    <location>
        <begin position="24"/>
        <end position="53"/>
    </location>
</feature>
<dbReference type="AlphaFoldDB" id="A0A6A5R974"/>
<name>A0A6A5R974_9PLEO</name>
<organism evidence="2 3">
    <name type="scientific">Didymella exigua CBS 183.55</name>
    <dbReference type="NCBI Taxonomy" id="1150837"/>
    <lineage>
        <taxon>Eukaryota</taxon>
        <taxon>Fungi</taxon>
        <taxon>Dikarya</taxon>
        <taxon>Ascomycota</taxon>
        <taxon>Pezizomycotina</taxon>
        <taxon>Dothideomycetes</taxon>
        <taxon>Pleosporomycetidae</taxon>
        <taxon>Pleosporales</taxon>
        <taxon>Pleosporineae</taxon>
        <taxon>Didymellaceae</taxon>
        <taxon>Didymella</taxon>
    </lineage>
</organism>
<sequence length="96" mass="10539">QRAAEERRKAKKAQAEVLAAKQALKKQQHNAPIAQKSHNTLKKRKRKVSHSAAKNLTKRCCVVAGQSRVDAALPAASPPPKITARGRNLQLPAKYK</sequence>
<dbReference type="GeneID" id="54354686"/>
<keyword evidence="3" id="KW-1185">Reference proteome</keyword>